<dbReference type="AlphaFoldDB" id="B5Y6C7"/>
<gene>
    <name evidence="6" type="ordered locus">COPRO5265_1549</name>
</gene>
<proteinExistence type="inferred from homology"/>
<dbReference type="PANTHER" id="PTHR43649">
    <property type="entry name" value="ARABINOSE-BINDING PROTEIN-RELATED"/>
    <property type="match status" value="1"/>
</dbReference>
<evidence type="ECO:0000256" key="5">
    <source>
        <dbReference type="SAM" id="SignalP"/>
    </source>
</evidence>
<dbReference type="Proteomes" id="UP000001732">
    <property type="component" value="Chromosome"/>
</dbReference>
<sequence>MGRKSRNLLTLAVVVMIIATVTLTGCTTPAPQAEKTTIVFAVGGASNEIDFWHKIIDDFEAKNPNIKVDLLLQPMDTGPRMQTLVTPLSGKESTPDVFLMDVAWIGQFASSNWLAPLDEFVSKDNYDLSVFFQKTLNMADKYNGQLIGLPVYIDAGLLYYRTDLLEKYGFSSPPQTWDELVQIAQKVQEGERASNPNFWGFVWQGKQYEGLICDFLEFIASNGGAILDENGKPVLNSENNIEALTFMSDLINKHKISPPSTYTEMDEEGARLTFQSGNAMFERNWPYAWGTHNAEDSPVKGKVAIAPLPHFPNHESAATLGGWHIGMNAFSENKEAAWEFIKYVESFDAQKDFAMNLGWNPGRQDVYDDPEVVAKAPYLKDLKDVFVNAIPRPMVPYYTQLSNVLQKYVNAAISGKEDPAKALNEAQIEVEKIISQYGG</sequence>
<dbReference type="GO" id="GO:0042597">
    <property type="term" value="C:periplasmic space"/>
    <property type="evidence" value="ECO:0007669"/>
    <property type="project" value="UniProtKB-SubCell"/>
</dbReference>
<evidence type="ECO:0000256" key="2">
    <source>
        <dbReference type="ARBA" id="ARBA00008520"/>
    </source>
</evidence>
<dbReference type="KEGG" id="cpo:COPRO5265_1549"/>
<accession>B5Y6C7</accession>
<keyword evidence="3" id="KW-0813">Transport</keyword>
<evidence type="ECO:0000256" key="1">
    <source>
        <dbReference type="ARBA" id="ARBA00004418"/>
    </source>
</evidence>
<dbReference type="HOGENOM" id="CLU_031285_9_1_9"/>
<comment type="subcellular location">
    <subcellularLocation>
        <location evidence="1">Periplasm</location>
    </subcellularLocation>
</comment>
<dbReference type="EMBL" id="CP001145">
    <property type="protein sequence ID" value="ACI17422.1"/>
    <property type="molecule type" value="Genomic_DNA"/>
</dbReference>
<dbReference type="Pfam" id="PF01547">
    <property type="entry name" value="SBP_bac_1"/>
    <property type="match status" value="1"/>
</dbReference>
<protein>
    <submittedName>
        <fullName evidence="6">Trehalose/maltose binding protein</fullName>
    </submittedName>
</protein>
<feature type="signal peptide" evidence="5">
    <location>
        <begin position="1"/>
        <end position="24"/>
    </location>
</feature>
<organism evidence="6 7">
    <name type="scientific">Coprothermobacter proteolyticus (strain ATCC 35245 / DSM 5265 / OCM 4 / BT)</name>
    <dbReference type="NCBI Taxonomy" id="309798"/>
    <lineage>
        <taxon>Bacteria</taxon>
        <taxon>Pseudomonadati</taxon>
        <taxon>Coprothermobacterota</taxon>
        <taxon>Coprothermobacteria</taxon>
        <taxon>Coprothermobacterales</taxon>
        <taxon>Coprothermobacteraceae</taxon>
        <taxon>Coprothermobacter</taxon>
    </lineage>
</organism>
<keyword evidence="7" id="KW-1185">Reference proteome</keyword>
<dbReference type="PANTHER" id="PTHR43649:SF34">
    <property type="entry name" value="ABC TRANSPORTER PERIPLASMIC-BINDING PROTEIN YCJN-RELATED"/>
    <property type="match status" value="1"/>
</dbReference>
<evidence type="ECO:0000256" key="3">
    <source>
        <dbReference type="ARBA" id="ARBA00022448"/>
    </source>
</evidence>
<reference evidence="7" key="1">
    <citation type="submission" date="2008-08" db="EMBL/GenBank/DDBJ databases">
        <title>The complete genome sequence of Coprothermobacter proteolyticus strain ATCC 5245 / DSM 5265 / BT.</title>
        <authorList>
            <person name="Dodson R.J."/>
            <person name="Durkin A.S."/>
            <person name="Wu M."/>
            <person name="Eisen J."/>
            <person name="Sutton G."/>
        </authorList>
    </citation>
    <scope>NUCLEOTIDE SEQUENCE [LARGE SCALE GENOMIC DNA]</scope>
    <source>
        <strain evidence="7">ATCC 35245 / DSM 5265 / OCM 4 / BT</strain>
    </source>
</reference>
<dbReference type="PROSITE" id="PS51257">
    <property type="entry name" value="PROKAR_LIPOPROTEIN"/>
    <property type="match status" value="1"/>
</dbReference>
<evidence type="ECO:0000313" key="6">
    <source>
        <dbReference type="EMBL" id="ACI17422.1"/>
    </source>
</evidence>
<dbReference type="CDD" id="cd14750">
    <property type="entry name" value="PBP2_TMBP"/>
    <property type="match status" value="1"/>
</dbReference>
<dbReference type="STRING" id="309798.COPRO5265_1549"/>
<feature type="chain" id="PRO_5015123435" evidence="5">
    <location>
        <begin position="25"/>
        <end position="439"/>
    </location>
</feature>
<dbReference type="RefSeq" id="WP_012544074.1">
    <property type="nucleotide sequence ID" value="NC_011295.1"/>
</dbReference>
<reference evidence="6 7" key="2">
    <citation type="journal article" date="2014" name="Genome Announc.">
        <title>Complete Genome Sequence of Coprothermobacter proteolyticus DSM 5265.</title>
        <authorList>
            <person name="Alexiev A."/>
            <person name="Coil D.A."/>
            <person name="Badger J.H."/>
            <person name="Enticknap J."/>
            <person name="Ward N."/>
            <person name="Robb F.T."/>
            <person name="Eisen J.A."/>
        </authorList>
    </citation>
    <scope>NUCLEOTIDE SEQUENCE [LARGE SCALE GENOMIC DNA]</scope>
    <source>
        <strain evidence="7">ATCC 35245 / DSM 5265 / OCM 4 / BT</strain>
    </source>
</reference>
<dbReference type="SUPFAM" id="SSF53850">
    <property type="entry name" value="Periplasmic binding protein-like II"/>
    <property type="match status" value="1"/>
</dbReference>
<keyword evidence="4 5" id="KW-0732">Signal</keyword>
<dbReference type="InterPro" id="IPR006059">
    <property type="entry name" value="SBP"/>
</dbReference>
<evidence type="ECO:0000256" key="4">
    <source>
        <dbReference type="ARBA" id="ARBA00022729"/>
    </source>
</evidence>
<evidence type="ECO:0000313" key="7">
    <source>
        <dbReference type="Proteomes" id="UP000001732"/>
    </source>
</evidence>
<name>B5Y6C7_COPPD</name>
<dbReference type="InterPro" id="IPR050490">
    <property type="entry name" value="Bact_solute-bd_prot1"/>
</dbReference>
<dbReference type="Gene3D" id="3.40.190.10">
    <property type="entry name" value="Periplasmic binding protein-like II"/>
    <property type="match status" value="2"/>
</dbReference>
<dbReference type="OrthoDB" id="9808332at2"/>
<comment type="similarity">
    <text evidence="2">Belongs to the bacterial solute-binding protein 1 family.</text>
</comment>
<dbReference type="eggNOG" id="COG1653">
    <property type="taxonomic scope" value="Bacteria"/>
</dbReference>